<reference evidence="1" key="1">
    <citation type="submission" date="2018-05" db="EMBL/GenBank/DDBJ databases">
        <authorList>
            <person name="Lanie J.A."/>
            <person name="Ng W.-L."/>
            <person name="Kazmierczak K.M."/>
            <person name="Andrzejewski T.M."/>
            <person name="Davidsen T.M."/>
            <person name="Wayne K.J."/>
            <person name="Tettelin H."/>
            <person name="Glass J.I."/>
            <person name="Rusch D."/>
            <person name="Podicherti R."/>
            <person name="Tsui H.-C.T."/>
            <person name="Winkler M.E."/>
        </authorList>
    </citation>
    <scope>NUCLEOTIDE SEQUENCE</scope>
</reference>
<evidence type="ECO:0000313" key="1">
    <source>
        <dbReference type="EMBL" id="SVB99764.1"/>
    </source>
</evidence>
<organism evidence="1">
    <name type="scientific">marine metagenome</name>
    <dbReference type="NCBI Taxonomy" id="408172"/>
    <lineage>
        <taxon>unclassified sequences</taxon>
        <taxon>metagenomes</taxon>
        <taxon>ecological metagenomes</taxon>
    </lineage>
</organism>
<accession>A0A382IJ25</accession>
<proteinExistence type="predicted"/>
<dbReference type="EMBL" id="UINC01067769">
    <property type="protein sequence ID" value="SVB99764.1"/>
    <property type="molecule type" value="Genomic_DNA"/>
</dbReference>
<dbReference type="InterPro" id="IPR016186">
    <property type="entry name" value="C-type_lectin-like/link_sf"/>
</dbReference>
<gene>
    <name evidence="1" type="ORF">METZ01_LOCUS252618</name>
</gene>
<dbReference type="AlphaFoldDB" id="A0A382IJ25"/>
<dbReference type="SUPFAM" id="SSF56436">
    <property type="entry name" value="C-type lectin-like"/>
    <property type="match status" value="1"/>
</dbReference>
<sequence length="224" mass="23562">MDYTRNVALSLTVLGLSALPVHAAGQQQQSEPMGFFITSVGLGNGGNLGGLEGADAHCQSLAETVGAGNRTWRAYLSTQATADATTVNARDRIGSGPWANANGLIMATSVENLHYDNSNFNWQYTLDENGDQFASRIDGDPDFSEHDVLTGSQMDGTAFAAGQDQTCNDWTSNSEGSARVGHADRYSFTTPGSSWNFAHGTPGCTQENLISTGGAGLFYCFAAG</sequence>
<dbReference type="InterPro" id="IPR016187">
    <property type="entry name" value="CTDL_fold"/>
</dbReference>
<evidence type="ECO:0008006" key="2">
    <source>
        <dbReference type="Google" id="ProtNLM"/>
    </source>
</evidence>
<protein>
    <recommendedName>
        <fullName evidence="2">Lectin</fullName>
    </recommendedName>
</protein>
<name>A0A382IJ25_9ZZZZ</name>
<dbReference type="Gene3D" id="3.10.100.10">
    <property type="entry name" value="Mannose-Binding Protein A, subunit A"/>
    <property type="match status" value="1"/>
</dbReference>